<dbReference type="PANTHER" id="PTHR11096:SF0">
    <property type="entry name" value="RNA 3'-TERMINAL PHOSPHATE CYCLASE"/>
    <property type="match status" value="1"/>
</dbReference>
<dbReference type="GO" id="GO:0003963">
    <property type="term" value="F:RNA-3'-phosphate cyclase activity"/>
    <property type="evidence" value="ECO:0007669"/>
    <property type="project" value="TreeGrafter"/>
</dbReference>
<dbReference type="EMBL" id="CP001576">
    <property type="protein sequence ID" value="ACO70134.1"/>
    <property type="molecule type" value="Genomic_DNA"/>
</dbReference>
<dbReference type="GeneID" id="8246873"/>
<feature type="region of interest" description="Disordered" evidence="1">
    <location>
        <begin position="375"/>
        <end position="406"/>
    </location>
</feature>
<dbReference type="InterPro" id="IPR036553">
    <property type="entry name" value="RPTC_insert"/>
</dbReference>
<organism evidence="3 4">
    <name type="scientific">Micromonas commoda (strain RCC299 / NOUM17 / CCMP2709)</name>
    <name type="common">Picoplanktonic green alga</name>
    <dbReference type="NCBI Taxonomy" id="296587"/>
    <lineage>
        <taxon>Eukaryota</taxon>
        <taxon>Viridiplantae</taxon>
        <taxon>Chlorophyta</taxon>
        <taxon>Mamiellophyceae</taxon>
        <taxon>Mamiellales</taxon>
        <taxon>Mamiellaceae</taxon>
        <taxon>Micromonas</taxon>
    </lineage>
</organism>
<dbReference type="Gene3D" id="3.65.10.20">
    <property type="entry name" value="RNA 3'-terminal phosphate cyclase domain"/>
    <property type="match status" value="3"/>
</dbReference>
<dbReference type="Gene3D" id="3.30.360.20">
    <property type="entry name" value="RNA 3'-terminal phosphate cyclase, insert domain"/>
    <property type="match status" value="1"/>
</dbReference>
<dbReference type="eggNOG" id="KOG3980">
    <property type="taxonomic scope" value="Eukaryota"/>
</dbReference>
<proteinExistence type="predicted"/>
<dbReference type="STRING" id="296587.C1FHN9"/>
<dbReference type="RefSeq" id="XP_002508876.1">
    <property type="nucleotide sequence ID" value="XM_002508830.1"/>
</dbReference>
<dbReference type="InterPro" id="IPR037136">
    <property type="entry name" value="RNA3'_phos_cyclase_dom_sf"/>
</dbReference>
<evidence type="ECO:0000256" key="1">
    <source>
        <dbReference type="SAM" id="MobiDB-lite"/>
    </source>
</evidence>
<dbReference type="GO" id="GO:0005634">
    <property type="term" value="C:nucleus"/>
    <property type="evidence" value="ECO:0007669"/>
    <property type="project" value="TreeGrafter"/>
</dbReference>
<dbReference type="Pfam" id="PF01137">
    <property type="entry name" value="RTC"/>
    <property type="match status" value="2"/>
</dbReference>
<sequence length="508" mass="52721">MSDVPVCIEGSQLEGGGQVVRVAMACSAVNRRTTTVTNVRAGRPNPGLAAQHLAGVELLAALCDGTLRAGGGPSGAHARGTRDGGVLRRGCVEFTHEFTRGVVDEPDRLDVTRASKPLDARHVRSLKYHASDDRLEIAADVGTAGSVALVLQAAMPWLVRTNDGGRGRGRGRGRKVGTPSTARTVSLTLSGGTDVPFAPTMDYVQHALWPVVSGNANRRGFACDADVTFEVLTRGFYPRGGGTVRVNVVRRDGSDADGSDGADGSDSGSRPPVRLTRNTNRHGGTRAGRETWAVVTRAAGGPGSGGGTRTVTREDLVDACDVANEVCKIGVASVASDDSTFTTGDVDQSTVDACTSGRHEPGGSVTMTATLLRVSDGTSGRGDGSDDAPPGESSPGESPPVHFGASRAWDVRSGETLRDVASAVAKELADVIVSGAAVDDCMLDQLVVFLALGGGGEVLARNPISLHARTAMAVCEQAMPWVRFRTTETNDGRLVSVTCDVGAEPREW</sequence>
<dbReference type="InterPro" id="IPR020719">
    <property type="entry name" value="RNA3'_term_phos_cycl-like_CS"/>
</dbReference>
<dbReference type="PROSITE" id="PS01287">
    <property type="entry name" value="RTC"/>
    <property type="match status" value="1"/>
</dbReference>
<dbReference type="GO" id="GO:0006396">
    <property type="term" value="P:RNA processing"/>
    <property type="evidence" value="ECO:0007669"/>
    <property type="project" value="InterPro"/>
</dbReference>
<feature type="compositionally biased region" description="Low complexity" evidence="1">
    <location>
        <begin position="390"/>
        <end position="400"/>
    </location>
</feature>
<name>C1FHN9_MICCC</name>
<dbReference type="InterPro" id="IPR023797">
    <property type="entry name" value="RNA3'_phos_cyclase_dom"/>
</dbReference>
<dbReference type="SUPFAM" id="SSF55205">
    <property type="entry name" value="EPT/RTPC-like"/>
    <property type="match status" value="2"/>
</dbReference>
<evidence type="ECO:0000259" key="2">
    <source>
        <dbReference type="Pfam" id="PF01137"/>
    </source>
</evidence>
<feature type="region of interest" description="Disordered" evidence="1">
    <location>
        <begin position="251"/>
        <end position="289"/>
    </location>
</feature>
<dbReference type="InterPro" id="IPR013792">
    <property type="entry name" value="RNA3'P_cycl/enolpyr_Trfase_a/b"/>
</dbReference>
<feature type="domain" description="RNA 3'-terminal phosphate cyclase" evidence="2">
    <location>
        <begin position="125"/>
        <end position="479"/>
    </location>
</feature>
<dbReference type="Proteomes" id="UP000002009">
    <property type="component" value="Chromosome 10"/>
</dbReference>
<dbReference type="PANTHER" id="PTHR11096">
    <property type="entry name" value="RNA 3' TERMINAL PHOSPHATE CYCLASE"/>
    <property type="match status" value="1"/>
</dbReference>
<evidence type="ECO:0000313" key="4">
    <source>
        <dbReference type="Proteomes" id="UP000002009"/>
    </source>
</evidence>
<dbReference type="KEGG" id="mis:MICPUN_53854"/>
<feature type="domain" description="RNA 3'-terminal phosphate cyclase" evidence="2">
    <location>
        <begin position="13"/>
        <end position="68"/>
    </location>
</feature>
<evidence type="ECO:0000313" key="3">
    <source>
        <dbReference type="EMBL" id="ACO70134.1"/>
    </source>
</evidence>
<protein>
    <submittedName>
        <fullName evidence="3">RNA-3'-phosphate cyclase</fullName>
    </submittedName>
</protein>
<dbReference type="OrthoDB" id="25029at2759"/>
<dbReference type="AlphaFoldDB" id="C1FHN9"/>
<dbReference type="InParanoid" id="C1FHN9"/>
<dbReference type="InterPro" id="IPR000228">
    <property type="entry name" value="RNA3'_term_phos_cyc"/>
</dbReference>
<keyword evidence="4" id="KW-1185">Reference proteome</keyword>
<gene>
    <name evidence="3" type="ORF">MICPUN_53854</name>
</gene>
<accession>C1FHN9</accession>
<reference evidence="3 4" key="1">
    <citation type="journal article" date="2009" name="Science">
        <title>Green evolution and dynamic adaptations revealed by genomes of the marine picoeukaryotes Micromonas.</title>
        <authorList>
            <person name="Worden A.Z."/>
            <person name="Lee J.H."/>
            <person name="Mock T."/>
            <person name="Rouze P."/>
            <person name="Simmons M.P."/>
            <person name="Aerts A.L."/>
            <person name="Allen A.E."/>
            <person name="Cuvelier M.L."/>
            <person name="Derelle E."/>
            <person name="Everett M.V."/>
            <person name="Foulon E."/>
            <person name="Grimwood J."/>
            <person name="Gundlach H."/>
            <person name="Henrissat B."/>
            <person name="Napoli C."/>
            <person name="McDonald S.M."/>
            <person name="Parker M.S."/>
            <person name="Rombauts S."/>
            <person name="Salamov A."/>
            <person name="Von Dassow P."/>
            <person name="Badger J.H."/>
            <person name="Coutinho P.M."/>
            <person name="Demir E."/>
            <person name="Dubchak I."/>
            <person name="Gentemann C."/>
            <person name="Eikrem W."/>
            <person name="Gready J.E."/>
            <person name="John U."/>
            <person name="Lanier W."/>
            <person name="Lindquist E.A."/>
            <person name="Lucas S."/>
            <person name="Mayer K.F."/>
            <person name="Moreau H."/>
            <person name="Not F."/>
            <person name="Otillar R."/>
            <person name="Panaud O."/>
            <person name="Pangilinan J."/>
            <person name="Paulsen I."/>
            <person name="Piegu B."/>
            <person name="Poliakov A."/>
            <person name="Robbens S."/>
            <person name="Schmutz J."/>
            <person name="Toulza E."/>
            <person name="Wyss T."/>
            <person name="Zelensky A."/>
            <person name="Zhou K."/>
            <person name="Armbrust E.V."/>
            <person name="Bhattacharya D."/>
            <person name="Goodenough U.W."/>
            <person name="Van de Peer Y."/>
            <person name="Grigoriev I.V."/>
        </authorList>
    </citation>
    <scope>NUCLEOTIDE SEQUENCE [LARGE SCALE GENOMIC DNA]</scope>
    <source>
        <strain evidence="4">RCC299 / NOUM17</strain>
    </source>
</reference>